<dbReference type="eggNOG" id="COG0842">
    <property type="taxonomic scope" value="Bacteria"/>
</dbReference>
<dbReference type="GO" id="GO:0046677">
    <property type="term" value="P:response to antibiotic"/>
    <property type="evidence" value="ECO:0007669"/>
    <property type="project" value="UniProtKB-KW"/>
</dbReference>
<dbReference type="RefSeq" id="WP_015747536.1">
    <property type="nucleotide sequence ID" value="NC_013235.1"/>
</dbReference>
<evidence type="ECO:0000256" key="6">
    <source>
        <dbReference type="SAM" id="MobiDB-lite"/>
    </source>
</evidence>
<evidence type="ECO:0000256" key="2">
    <source>
        <dbReference type="ARBA" id="ARBA00022692"/>
    </source>
</evidence>
<dbReference type="InterPro" id="IPR051784">
    <property type="entry name" value="Nod_factor_ABC_transporter"/>
</dbReference>
<gene>
    <name evidence="9" type="ordered locus">Namu_2269</name>
</gene>
<feature type="region of interest" description="Disordered" evidence="6">
    <location>
        <begin position="1"/>
        <end position="27"/>
    </location>
</feature>
<sequence length="266" mass="27228">MTGPDLSGVANSPFIPGTFAPDPRPAPPLRRIGATAGLELRVTLRNGEQLLLALIIPLVALIGGVTITLIALPEPRIDAVLPGVIVLAVFSAAFTSQAITTGFDRRYGVLKRLAAAGVGRAQLLAGKCVATLAVIAGQLVVLGIAAAILGWRPHGNPAWALLVVLLGAAACVGLALLLGGTLRAEAVLAVANLVWLVFVAVGGVIVPLDQAPAGLRTIGELTPPGAMSQALRAAMDGATPSALSLLVLVAWVVLGWAATVRWFRWL</sequence>
<dbReference type="Pfam" id="PF01061">
    <property type="entry name" value="ABC2_membrane"/>
    <property type="match status" value="1"/>
</dbReference>
<keyword evidence="10" id="KW-1185">Reference proteome</keyword>
<reference evidence="10" key="1">
    <citation type="submission" date="2009-09" db="EMBL/GenBank/DDBJ databases">
        <title>The complete genome of Nakamurella multipartita DSM 44233.</title>
        <authorList>
            <consortium name="US DOE Joint Genome Institute (JGI-PGF)"/>
            <person name="Lucas S."/>
            <person name="Copeland A."/>
            <person name="Lapidus A."/>
            <person name="Glavina del Rio T."/>
            <person name="Dalin E."/>
            <person name="Tice H."/>
            <person name="Bruce D."/>
            <person name="Goodwin L."/>
            <person name="Pitluck S."/>
            <person name="Kyrpides N."/>
            <person name="Mavromatis K."/>
            <person name="Ivanova N."/>
            <person name="Ovchinnikova G."/>
            <person name="Sims D."/>
            <person name="Meincke L."/>
            <person name="Brettin T."/>
            <person name="Detter J.C."/>
            <person name="Han C."/>
            <person name="Larimer F."/>
            <person name="Land M."/>
            <person name="Hauser L."/>
            <person name="Markowitz V."/>
            <person name="Cheng J.-F."/>
            <person name="Hugenholtz P."/>
            <person name="Woyke T."/>
            <person name="Wu D."/>
            <person name="Klenk H.-P."/>
            <person name="Eisen J.A."/>
        </authorList>
    </citation>
    <scope>NUCLEOTIDE SEQUENCE [LARGE SCALE GENOMIC DNA]</scope>
    <source>
        <strain evidence="10">ATCC 700099 / DSM 44233 / CIP 104796 / JCM 9543 / NBRC 105858 / Y-104</strain>
    </source>
</reference>
<evidence type="ECO:0000256" key="7">
    <source>
        <dbReference type="SAM" id="Phobius"/>
    </source>
</evidence>
<evidence type="ECO:0000256" key="4">
    <source>
        <dbReference type="ARBA" id="ARBA00023136"/>
    </source>
</evidence>
<accession>C8XK84</accession>
<dbReference type="PANTHER" id="PTHR43229">
    <property type="entry name" value="NODULATION PROTEIN J"/>
    <property type="match status" value="1"/>
</dbReference>
<feature type="transmembrane region" description="Helical" evidence="7">
    <location>
        <begin position="124"/>
        <end position="151"/>
    </location>
</feature>
<reference evidence="9 10" key="2">
    <citation type="journal article" date="2010" name="Stand. Genomic Sci.">
        <title>Complete genome sequence of Nakamurella multipartita type strain (Y-104).</title>
        <authorList>
            <person name="Tice H."/>
            <person name="Mayilraj S."/>
            <person name="Sims D."/>
            <person name="Lapidus A."/>
            <person name="Nolan M."/>
            <person name="Lucas S."/>
            <person name="Glavina Del Rio T."/>
            <person name="Copeland A."/>
            <person name="Cheng J.F."/>
            <person name="Meincke L."/>
            <person name="Bruce D."/>
            <person name="Goodwin L."/>
            <person name="Pitluck S."/>
            <person name="Ivanova N."/>
            <person name="Mavromatis K."/>
            <person name="Ovchinnikova G."/>
            <person name="Pati A."/>
            <person name="Chen A."/>
            <person name="Palaniappan K."/>
            <person name="Land M."/>
            <person name="Hauser L."/>
            <person name="Chang Y.J."/>
            <person name="Jeffries C.D."/>
            <person name="Detter J.C."/>
            <person name="Brettin T."/>
            <person name="Rohde M."/>
            <person name="Goker M."/>
            <person name="Bristow J."/>
            <person name="Eisen J.A."/>
            <person name="Markowitz V."/>
            <person name="Hugenholtz P."/>
            <person name="Kyrpides N.C."/>
            <person name="Klenk H.P."/>
            <person name="Chen F."/>
        </authorList>
    </citation>
    <scope>NUCLEOTIDE SEQUENCE [LARGE SCALE GENOMIC DNA]</scope>
    <source>
        <strain evidence="10">ATCC 700099 / DSM 44233 / CIP 104796 / JCM 9543 / NBRC 105858 / Y-104</strain>
    </source>
</reference>
<dbReference type="PANTHER" id="PTHR43229:SF2">
    <property type="entry name" value="NODULATION PROTEIN J"/>
    <property type="match status" value="1"/>
</dbReference>
<protein>
    <submittedName>
        <fullName evidence="9">ABC-2 type transporter</fullName>
    </submittedName>
</protein>
<dbReference type="InterPro" id="IPR000412">
    <property type="entry name" value="ABC_2_transport"/>
</dbReference>
<evidence type="ECO:0000313" key="10">
    <source>
        <dbReference type="Proteomes" id="UP000002218"/>
    </source>
</evidence>
<evidence type="ECO:0000259" key="8">
    <source>
        <dbReference type="Pfam" id="PF01061"/>
    </source>
</evidence>
<feature type="transmembrane region" description="Helical" evidence="7">
    <location>
        <begin position="50"/>
        <end position="73"/>
    </location>
</feature>
<dbReference type="STRING" id="479431.Namu_2269"/>
<feature type="transmembrane region" description="Helical" evidence="7">
    <location>
        <begin position="157"/>
        <end position="179"/>
    </location>
</feature>
<dbReference type="AlphaFoldDB" id="C8XK84"/>
<feature type="transmembrane region" description="Helical" evidence="7">
    <location>
        <begin position="79"/>
        <end position="103"/>
    </location>
</feature>
<name>C8XK84_NAKMY</name>
<dbReference type="Proteomes" id="UP000002218">
    <property type="component" value="Chromosome"/>
</dbReference>
<proteinExistence type="predicted"/>
<dbReference type="InParanoid" id="C8XK84"/>
<dbReference type="HOGENOM" id="CLU_039483_4_1_11"/>
<keyword evidence="5" id="KW-0046">Antibiotic resistance</keyword>
<feature type="transmembrane region" description="Helical" evidence="7">
    <location>
        <begin position="186"/>
        <end position="206"/>
    </location>
</feature>
<keyword evidence="3 7" id="KW-1133">Transmembrane helix</keyword>
<dbReference type="GO" id="GO:0140359">
    <property type="term" value="F:ABC-type transporter activity"/>
    <property type="evidence" value="ECO:0007669"/>
    <property type="project" value="InterPro"/>
</dbReference>
<dbReference type="OrthoDB" id="160207at2"/>
<dbReference type="PIRSF" id="PIRSF006648">
    <property type="entry name" value="DrrB"/>
    <property type="match status" value="1"/>
</dbReference>
<evidence type="ECO:0000256" key="3">
    <source>
        <dbReference type="ARBA" id="ARBA00022989"/>
    </source>
</evidence>
<dbReference type="EMBL" id="CP001737">
    <property type="protein sequence ID" value="ACV78646.1"/>
    <property type="molecule type" value="Genomic_DNA"/>
</dbReference>
<keyword evidence="4 7" id="KW-0472">Membrane</keyword>
<feature type="transmembrane region" description="Helical" evidence="7">
    <location>
        <begin position="242"/>
        <end position="263"/>
    </location>
</feature>
<dbReference type="KEGG" id="nml:Namu_2269"/>
<evidence type="ECO:0000313" key="9">
    <source>
        <dbReference type="EMBL" id="ACV78646.1"/>
    </source>
</evidence>
<evidence type="ECO:0000256" key="1">
    <source>
        <dbReference type="ARBA" id="ARBA00004141"/>
    </source>
</evidence>
<feature type="domain" description="ABC-2 type transporter transmembrane" evidence="8">
    <location>
        <begin position="39"/>
        <end position="234"/>
    </location>
</feature>
<keyword evidence="2 7" id="KW-0812">Transmembrane</keyword>
<organism evidence="9 10">
    <name type="scientific">Nakamurella multipartita (strain ATCC 700099 / DSM 44233 / CIP 104796 / JCM 9543 / NBRC 105858 / Y-104)</name>
    <name type="common">Microsphaera multipartita</name>
    <dbReference type="NCBI Taxonomy" id="479431"/>
    <lineage>
        <taxon>Bacteria</taxon>
        <taxon>Bacillati</taxon>
        <taxon>Actinomycetota</taxon>
        <taxon>Actinomycetes</taxon>
        <taxon>Nakamurellales</taxon>
        <taxon>Nakamurellaceae</taxon>
        <taxon>Nakamurella</taxon>
    </lineage>
</organism>
<dbReference type="InterPro" id="IPR013525">
    <property type="entry name" value="ABC2_TM"/>
</dbReference>
<dbReference type="GO" id="GO:0043190">
    <property type="term" value="C:ATP-binding cassette (ABC) transporter complex"/>
    <property type="evidence" value="ECO:0007669"/>
    <property type="project" value="InterPro"/>
</dbReference>
<evidence type="ECO:0000256" key="5">
    <source>
        <dbReference type="ARBA" id="ARBA00023251"/>
    </source>
</evidence>
<comment type="subcellular location">
    <subcellularLocation>
        <location evidence="1">Membrane</location>
        <topology evidence="1">Multi-pass membrane protein</topology>
    </subcellularLocation>
</comment>